<dbReference type="Proteomes" id="UP001066276">
    <property type="component" value="Chromosome 1_2"/>
</dbReference>
<sequence>MDGTLRSLDALISKAALLKSQFLTYAAVTGAIHRISERAGSGGRVSERNINTHEELQILTHCGG</sequence>
<dbReference type="EMBL" id="JANPWB010000002">
    <property type="protein sequence ID" value="KAJ1206380.1"/>
    <property type="molecule type" value="Genomic_DNA"/>
</dbReference>
<keyword evidence="2" id="KW-1185">Reference proteome</keyword>
<dbReference type="AlphaFoldDB" id="A0AAV7W0H1"/>
<comment type="caution">
    <text evidence="1">The sequence shown here is derived from an EMBL/GenBank/DDBJ whole genome shotgun (WGS) entry which is preliminary data.</text>
</comment>
<feature type="non-terminal residue" evidence="1">
    <location>
        <position position="64"/>
    </location>
</feature>
<name>A0AAV7W0H1_PLEWA</name>
<proteinExistence type="predicted"/>
<accession>A0AAV7W0H1</accession>
<gene>
    <name evidence="1" type="ORF">NDU88_001785</name>
</gene>
<evidence type="ECO:0000313" key="1">
    <source>
        <dbReference type="EMBL" id="KAJ1206380.1"/>
    </source>
</evidence>
<organism evidence="1 2">
    <name type="scientific">Pleurodeles waltl</name>
    <name type="common">Iberian ribbed newt</name>
    <dbReference type="NCBI Taxonomy" id="8319"/>
    <lineage>
        <taxon>Eukaryota</taxon>
        <taxon>Metazoa</taxon>
        <taxon>Chordata</taxon>
        <taxon>Craniata</taxon>
        <taxon>Vertebrata</taxon>
        <taxon>Euteleostomi</taxon>
        <taxon>Amphibia</taxon>
        <taxon>Batrachia</taxon>
        <taxon>Caudata</taxon>
        <taxon>Salamandroidea</taxon>
        <taxon>Salamandridae</taxon>
        <taxon>Pleurodelinae</taxon>
        <taxon>Pleurodeles</taxon>
    </lineage>
</organism>
<reference evidence="1" key="1">
    <citation type="journal article" date="2022" name="bioRxiv">
        <title>Sequencing and chromosome-scale assembly of the giantPleurodeles waltlgenome.</title>
        <authorList>
            <person name="Brown T."/>
            <person name="Elewa A."/>
            <person name="Iarovenko S."/>
            <person name="Subramanian E."/>
            <person name="Araus A.J."/>
            <person name="Petzold A."/>
            <person name="Susuki M."/>
            <person name="Suzuki K.-i.T."/>
            <person name="Hayashi T."/>
            <person name="Toyoda A."/>
            <person name="Oliveira C."/>
            <person name="Osipova E."/>
            <person name="Leigh N.D."/>
            <person name="Simon A."/>
            <person name="Yun M.H."/>
        </authorList>
    </citation>
    <scope>NUCLEOTIDE SEQUENCE</scope>
    <source>
        <strain evidence="1">20211129_DDA</strain>
        <tissue evidence="1">Liver</tissue>
    </source>
</reference>
<protein>
    <submittedName>
        <fullName evidence="1">Uncharacterized protein</fullName>
    </submittedName>
</protein>
<evidence type="ECO:0000313" key="2">
    <source>
        <dbReference type="Proteomes" id="UP001066276"/>
    </source>
</evidence>